<dbReference type="GO" id="GO:0016787">
    <property type="term" value="F:hydrolase activity"/>
    <property type="evidence" value="ECO:0007669"/>
    <property type="project" value="UniProtKB-KW"/>
</dbReference>
<dbReference type="Proteomes" id="UP000427716">
    <property type="component" value="Chromosome"/>
</dbReference>
<reference evidence="3 4" key="1">
    <citation type="submission" date="2019-11" db="EMBL/GenBank/DDBJ databases">
        <authorList>
            <person name="Zhang J."/>
            <person name="Sun C."/>
        </authorList>
    </citation>
    <scope>NUCLEOTIDE SEQUENCE [LARGE SCALE GENOMIC DNA]</scope>
    <source>
        <strain evidence="4">sp2</strain>
    </source>
</reference>
<dbReference type="InterPro" id="IPR029058">
    <property type="entry name" value="AB_hydrolase_fold"/>
</dbReference>
<dbReference type="KEGG" id="ghl:GM160_07020"/>
<evidence type="ECO:0000259" key="2">
    <source>
        <dbReference type="Pfam" id="PF07859"/>
    </source>
</evidence>
<dbReference type="InterPro" id="IPR050300">
    <property type="entry name" value="GDXG_lipolytic_enzyme"/>
</dbReference>
<dbReference type="RefSeq" id="WP_156574157.1">
    <property type="nucleotide sequence ID" value="NZ_CP046415.1"/>
</dbReference>
<dbReference type="PANTHER" id="PTHR48081">
    <property type="entry name" value="AB HYDROLASE SUPERFAMILY PROTEIN C4A8.06C"/>
    <property type="match status" value="1"/>
</dbReference>
<name>A0A6I6D387_9GAMM</name>
<proteinExistence type="predicted"/>
<evidence type="ECO:0000313" key="3">
    <source>
        <dbReference type="EMBL" id="QGT78667.1"/>
    </source>
</evidence>
<dbReference type="InterPro" id="IPR013094">
    <property type="entry name" value="AB_hydrolase_3"/>
</dbReference>
<dbReference type="Gene3D" id="3.40.50.1820">
    <property type="entry name" value="alpha/beta hydrolase"/>
    <property type="match status" value="1"/>
</dbReference>
<dbReference type="PANTHER" id="PTHR48081:SF9">
    <property type="entry name" value="CARBOXYLESTERASE"/>
    <property type="match status" value="1"/>
</dbReference>
<dbReference type="SUPFAM" id="SSF53474">
    <property type="entry name" value="alpha/beta-Hydrolases"/>
    <property type="match status" value="1"/>
</dbReference>
<dbReference type="AlphaFoldDB" id="A0A6I6D387"/>
<evidence type="ECO:0000256" key="1">
    <source>
        <dbReference type="ARBA" id="ARBA00022801"/>
    </source>
</evidence>
<keyword evidence="4" id="KW-1185">Reference proteome</keyword>
<feature type="domain" description="Alpha/beta hydrolase fold-3" evidence="2">
    <location>
        <begin position="66"/>
        <end position="256"/>
    </location>
</feature>
<gene>
    <name evidence="3" type="ORF">GM160_07020</name>
</gene>
<accession>A0A6I6D387</accession>
<keyword evidence="1 3" id="KW-0378">Hydrolase</keyword>
<protein>
    <submittedName>
        <fullName evidence="3">Alpha/beta hydrolase fold domain-containing protein</fullName>
    </submittedName>
</protein>
<organism evidence="3 4">
    <name type="scientific">Guyparkeria halophila</name>
    <dbReference type="NCBI Taxonomy" id="47960"/>
    <lineage>
        <taxon>Bacteria</taxon>
        <taxon>Pseudomonadati</taxon>
        <taxon>Pseudomonadota</taxon>
        <taxon>Gammaproteobacteria</taxon>
        <taxon>Chromatiales</taxon>
        <taxon>Thioalkalibacteraceae</taxon>
        <taxon>Guyparkeria</taxon>
    </lineage>
</organism>
<dbReference type="EMBL" id="CP046415">
    <property type="protein sequence ID" value="QGT78667.1"/>
    <property type="molecule type" value="Genomic_DNA"/>
</dbReference>
<evidence type="ECO:0000313" key="4">
    <source>
        <dbReference type="Proteomes" id="UP000427716"/>
    </source>
</evidence>
<sequence>MKRILTAITAASVTLLNLTACSGARVLESLAPSESVAVTRDVVFDAERELSLDVYRPVDATGAPVVVFFWGGSWQSGDRSTYGFLGRTLASRGLVVMIPDYRVYPEVRYPAFLYDSARAVAWAREQATAYGGDPARLSLLGHSAGAYNAAMLVTDARYLESVGGGRDWIASWAGLAGPYDFLPLNDATLERIFEPADPLASSQPVNWVDADVPPTLLVVSADDPVVDPRNTERLARRLEQSGVPVELLRVDNLRHAGLVISLSNVFPFGEGVLATVSRFFLGPATRMMGCPGRFMRAPRRARRLGKLCMIR</sequence>
<dbReference type="Pfam" id="PF07859">
    <property type="entry name" value="Abhydrolase_3"/>
    <property type="match status" value="1"/>
</dbReference>